<sequence>MNSIRLQAIADLWRRYSSIFRAAYEIRHQLDAPQRLGHELAFMPANLELVDTPVHPAPRWTMRIIVALALIIVLISLLGKLDIVATAKGKLIPNARVKIIQPAITGVVRQISVRDGQRVKEGDPLLTLDTTQAAADSDKARASKIDAALAIARSQALLGAQQRGHSPIVAAVHGASADDHQQAQHYADGLYREYQDKLASAEAELGKRTGELDSTVHEIEKLEATAPLTRQAANDYKGLAAGKYVANTDYLQKEQTALEQEHELEAQRSHRQQLAAAVVQQHAEIASTTSQFRRAQLDELDKASQQLTQSTNDETKAQTRQGLLTLSAPVAGTVQQLAAHTLGGVVTTAQAVMEIVPDDSVEVEANIENKDIGFVKVGQDAIVKIEAFPYTRYGFLKGKVTSVSNDATQDKKLGLTFIAHVKLPTNQFRVNDKLVDLTPGMEVTAEVKTGTQSVAHYFLDPLVQTAQESMRER</sequence>
<evidence type="ECO:0000256" key="8">
    <source>
        <dbReference type="ARBA" id="ARBA00023136"/>
    </source>
</evidence>
<feature type="transmembrane region" description="Helical" evidence="9">
    <location>
        <begin position="60"/>
        <end position="78"/>
    </location>
</feature>
<dbReference type="Gene3D" id="1.10.287.470">
    <property type="entry name" value="Helix hairpin bin"/>
    <property type="match status" value="1"/>
</dbReference>
<dbReference type="InterPro" id="IPR059040">
    <property type="entry name" value="HH_CyaD-like"/>
</dbReference>
<dbReference type="PRINTS" id="PR01490">
    <property type="entry name" value="RTXTOXIND"/>
</dbReference>
<dbReference type="InterPro" id="IPR058982">
    <property type="entry name" value="Beta-barrel_AprE"/>
</dbReference>
<evidence type="ECO:0000256" key="6">
    <source>
        <dbReference type="ARBA" id="ARBA00022692"/>
    </source>
</evidence>
<reference evidence="12 13" key="1">
    <citation type="submission" date="2024-10" db="EMBL/GenBank/DDBJ databases">
        <authorList>
            <person name="Deangelis K."/>
            <person name="Huntemann M."/>
            <person name="Clum A."/>
            <person name="Wang J."/>
            <person name="Palaniappan K."/>
            <person name="Ritter S."/>
            <person name="Chen I.-M."/>
            <person name="Stamatis D."/>
            <person name="Reddy T."/>
            <person name="O'Malley R."/>
            <person name="Daum C."/>
            <person name="Ng V."/>
            <person name="Ivanova N."/>
            <person name="Kyrpides N."/>
            <person name="Woyke T."/>
        </authorList>
    </citation>
    <scope>NUCLEOTIDE SEQUENCE [LARGE SCALE GENOMIC DNA]</scope>
    <source>
        <strain evidence="12 13">GAS97</strain>
    </source>
</reference>
<evidence type="ECO:0000313" key="13">
    <source>
        <dbReference type="Proteomes" id="UP001620514"/>
    </source>
</evidence>
<keyword evidence="13" id="KW-1185">Reference proteome</keyword>
<dbReference type="PANTHER" id="PTHR30386:SF26">
    <property type="entry name" value="TRANSPORT PROTEIN COMB"/>
    <property type="match status" value="1"/>
</dbReference>
<evidence type="ECO:0000256" key="5">
    <source>
        <dbReference type="ARBA" id="ARBA00022519"/>
    </source>
</evidence>
<name>A0ABW8MXF4_9BURK</name>
<dbReference type="InterPro" id="IPR050739">
    <property type="entry name" value="MFP"/>
</dbReference>
<organism evidence="12 13">
    <name type="scientific">Caballeronia udeis</name>
    <dbReference type="NCBI Taxonomy" id="1232866"/>
    <lineage>
        <taxon>Bacteria</taxon>
        <taxon>Pseudomonadati</taxon>
        <taxon>Pseudomonadota</taxon>
        <taxon>Betaproteobacteria</taxon>
        <taxon>Burkholderiales</taxon>
        <taxon>Burkholderiaceae</taxon>
        <taxon>Caballeronia</taxon>
    </lineage>
</organism>
<keyword evidence="8 9" id="KW-0472">Membrane</keyword>
<dbReference type="RefSeq" id="WP_404614625.1">
    <property type="nucleotide sequence ID" value="NZ_JBIYDN010000049.1"/>
</dbReference>
<feature type="domain" description="AprE-like beta-barrel" evidence="11">
    <location>
        <begin position="363"/>
        <end position="450"/>
    </location>
</feature>
<keyword evidence="4 9" id="KW-1003">Cell membrane</keyword>
<dbReference type="PANTHER" id="PTHR30386">
    <property type="entry name" value="MEMBRANE FUSION SUBUNIT OF EMRAB-TOLC MULTIDRUG EFFLUX PUMP"/>
    <property type="match status" value="1"/>
</dbReference>
<proteinExistence type="inferred from homology"/>
<accession>A0ABW8MXF4</accession>
<comment type="caution">
    <text evidence="12">The sequence shown here is derived from an EMBL/GenBank/DDBJ whole genome shotgun (WGS) entry which is preliminary data.</text>
</comment>
<dbReference type="InterPro" id="IPR010129">
    <property type="entry name" value="T1SS_HlyD"/>
</dbReference>
<evidence type="ECO:0000256" key="9">
    <source>
        <dbReference type="RuleBase" id="RU365093"/>
    </source>
</evidence>
<comment type="similarity">
    <text evidence="2 9">Belongs to the membrane fusion protein (MFP) (TC 8.A.1) family.</text>
</comment>
<evidence type="ECO:0000259" key="10">
    <source>
        <dbReference type="Pfam" id="PF25988"/>
    </source>
</evidence>
<evidence type="ECO:0000256" key="7">
    <source>
        <dbReference type="ARBA" id="ARBA00022989"/>
    </source>
</evidence>
<dbReference type="Gene3D" id="2.40.50.100">
    <property type="match status" value="1"/>
</dbReference>
<dbReference type="EMBL" id="JBIYDN010000049">
    <property type="protein sequence ID" value="MFK4448384.1"/>
    <property type="molecule type" value="Genomic_DNA"/>
</dbReference>
<reference evidence="12 13" key="2">
    <citation type="submission" date="2024-11" db="EMBL/GenBank/DDBJ databases">
        <title>Using genomics to understand microbial adaptation to soil warming.</title>
        <authorList>
            <person name="Deangelis K.M. PhD."/>
        </authorList>
    </citation>
    <scope>NUCLEOTIDE SEQUENCE [LARGE SCALE GENOMIC DNA]</scope>
    <source>
        <strain evidence="12 13">GAS97</strain>
    </source>
</reference>
<dbReference type="Proteomes" id="UP001620514">
    <property type="component" value="Unassembled WGS sequence"/>
</dbReference>
<comment type="subcellular location">
    <subcellularLocation>
        <location evidence="1 9">Cell inner membrane</location>
        <topology evidence="1 9">Single-pass membrane protein</topology>
    </subcellularLocation>
</comment>
<keyword evidence="3 9" id="KW-0813">Transport</keyword>
<evidence type="ECO:0000259" key="11">
    <source>
        <dbReference type="Pfam" id="PF26002"/>
    </source>
</evidence>
<protein>
    <recommendedName>
        <fullName evidence="9">Membrane fusion protein (MFP) family protein</fullName>
    </recommendedName>
</protein>
<feature type="domain" description="CyaD-like alpha-helical hairpin" evidence="10">
    <location>
        <begin position="129"/>
        <end position="324"/>
    </location>
</feature>
<dbReference type="Pfam" id="PF26002">
    <property type="entry name" value="Beta-barrel_AprE"/>
    <property type="match status" value="1"/>
</dbReference>
<gene>
    <name evidence="12" type="ORF">ABH943_008428</name>
</gene>
<evidence type="ECO:0000256" key="4">
    <source>
        <dbReference type="ARBA" id="ARBA00022475"/>
    </source>
</evidence>
<evidence type="ECO:0000313" key="12">
    <source>
        <dbReference type="EMBL" id="MFK4448384.1"/>
    </source>
</evidence>
<keyword evidence="6 9" id="KW-0812">Transmembrane</keyword>
<keyword evidence="5 9" id="KW-0997">Cell inner membrane</keyword>
<keyword evidence="7 9" id="KW-1133">Transmembrane helix</keyword>
<evidence type="ECO:0000256" key="2">
    <source>
        <dbReference type="ARBA" id="ARBA00009477"/>
    </source>
</evidence>
<dbReference type="NCBIfam" id="TIGR01843">
    <property type="entry name" value="type_I_hlyD"/>
    <property type="match status" value="1"/>
</dbReference>
<evidence type="ECO:0000256" key="3">
    <source>
        <dbReference type="ARBA" id="ARBA00022448"/>
    </source>
</evidence>
<evidence type="ECO:0000256" key="1">
    <source>
        <dbReference type="ARBA" id="ARBA00004377"/>
    </source>
</evidence>
<dbReference type="Gene3D" id="2.40.30.170">
    <property type="match status" value="1"/>
</dbReference>
<dbReference type="Pfam" id="PF25988">
    <property type="entry name" value="HH_CyaD"/>
    <property type="match status" value="1"/>
</dbReference>
<dbReference type="SUPFAM" id="SSF111369">
    <property type="entry name" value="HlyD-like secretion proteins"/>
    <property type="match status" value="1"/>
</dbReference>